<evidence type="ECO:0000259" key="2">
    <source>
        <dbReference type="Pfam" id="PF20250"/>
    </source>
</evidence>
<evidence type="ECO:0000313" key="3">
    <source>
        <dbReference type="EMBL" id="PZX07281.1"/>
    </source>
</evidence>
<sequence length="523" mass="58168">MIIEENHELILTDEQGKAFITLKVDGYTLKKLDQVIQEYPRLKVSNFIALKKAIAEKSVEPIEIGFWNESIELTISNDFMQASLTIRETLHHIKKHMIDIQSSIKKLLQEHHIIHGIQPFDLLSLSVGKAFIIAQGLEPQEGEPAQVRYLEPAEKKPVIREDGKADYFDMNFILEIHEGSWLGEKIPSKEGGNGFNILGEIVPGKKGKDLLLKYDPKSAYEVEEDGKIVLRSRLSGVIGEVNGMLSVKKHLIIAGDLGLETGNITFDGSIQIKGTVMAGYSVVATGDISIESLEGVNAAKLIKSTEGDVFIKGGIFGKGETMVEACKNIYIKHVNDCTLEAKGNVIIGFYAISSNISAHEVILDERRGKIIGGKTLAIQSILAAYSGNDLERKTELIVQSVDRLLLIDQMKWNAEKSVKQNLEITKLSAQVDQLEQLKNNMNTHQIAVYQQTKQKLHNMESEAKEINYELQKLKKLIQEAKISFIQITKEANAGTVIQIGSKISTLSKRKNGKFLLENGELNV</sequence>
<dbReference type="AlphaFoldDB" id="A0A2W7MTZ6"/>
<organism evidence="3 4">
    <name type="scientific">Psychrobacillus insolitus</name>
    <dbReference type="NCBI Taxonomy" id="1461"/>
    <lineage>
        <taxon>Bacteria</taxon>
        <taxon>Bacillati</taxon>
        <taxon>Bacillota</taxon>
        <taxon>Bacilli</taxon>
        <taxon>Bacillales</taxon>
        <taxon>Bacillaceae</taxon>
        <taxon>Psychrobacillus</taxon>
    </lineage>
</organism>
<proteinExistence type="predicted"/>
<feature type="coiled-coil region" evidence="1">
    <location>
        <begin position="417"/>
        <end position="483"/>
    </location>
</feature>
<reference evidence="3 4" key="1">
    <citation type="submission" date="2018-06" db="EMBL/GenBank/DDBJ databases">
        <title>Genomic Encyclopedia of Type Strains, Phase IV (KMG-IV): sequencing the most valuable type-strain genomes for metagenomic binning, comparative biology and taxonomic classification.</title>
        <authorList>
            <person name="Goeker M."/>
        </authorList>
    </citation>
    <scope>NUCLEOTIDE SEQUENCE [LARGE SCALE GENOMIC DNA]</scope>
    <source>
        <strain evidence="3 4">DSM 5</strain>
    </source>
</reference>
<evidence type="ECO:0000256" key="1">
    <source>
        <dbReference type="SAM" id="Coils"/>
    </source>
</evidence>
<evidence type="ECO:0000313" key="4">
    <source>
        <dbReference type="Proteomes" id="UP000248646"/>
    </source>
</evidence>
<dbReference type="RefSeq" id="WP_111437955.1">
    <property type="nucleotide sequence ID" value="NZ_QKZI01000001.1"/>
</dbReference>
<keyword evidence="4" id="KW-1185">Reference proteome</keyword>
<dbReference type="InterPro" id="IPR046866">
    <property type="entry name" value="FapA_N"/>
</dbReference>
<dbReference type="InterPro" id="IPR005646">
    <property type="entry name" value="FapA"/>
</dbReference>
<dbReference type="EMBL" id="QKZI01000001">
    <property type="protein sequence ID" value="PZX07281.1"/>
    <property type="molecule type" value="Genomic_DNA"/>
</dbReference>
<keyword evidence="1" id="KW-0175">Coiled coil</keyword>
<gene>
    <name evidence="3" type="ORF">C7437_101393</name>
</gene>
<dbReference type="InterPro" id="IPR046865">
    <property type="entry name" value="FapA_b_solenoid"/>
</dbReference>
<dbReference type="PANTHER" id="PTHR38032:SF1">
    <property type="entry name" value="RNA-BINDING PROTEIN KHPB N-TERMINAL DOMAIN-CONTAINING PROTEIN"/>
    <property type="match status" value="1"/>
</dbReference>
<dbReference type="PANTHER" id="PTHR38032">
    <property type="entry name" value="POLYMERASE-RELATED"/>
    <property type="match status" value="1"/>
</dbReference>
<dbReference type="Proteomes" id="UP000248646">
    <property type="component" value="Unassembled WGS sequence"/>
</dbReference>
<protein>
    <recommendedName>
        <fullName evidence="2">Flagellar Assembly Protein A N-terminal region domain-containing protein</fullName>
    </recommendedName>
</protein>
<feature type="domain" description="Flagellar Assembly Protein A N-terminal region" evidence="2">
    <location>
        <begin position="71"/>
        <end position="238"/>
    </location>
</feature>
<dbReference type="Pfam" id="PF03961">
    <property type="entry name" value="FapA"/>
    <property type="match status" value="1"/>
</dbReference>
<accession>A0A2W7MTZ6</accession>
<dbReference type="Pfam" id="PF20250">
    <property type="entry name" value="FapA_N"/>
    <property type="match status" value="1"/>
</dbReference>
<name>A0A2W7MTZ6_9BACI</name>
<comment type="caution">
    <text evidence="3">The sequence shown here is derived from an EMBL/GenBank/DDBJ whole genome shotgun (WGS) entry which is preliminary data.</text>
</comment>
<dbReference type="OrthoDB" id="1279at2"/>